<dbReference type="Proteomes" id="UP000276634">
    <property type="component" value="Unassembled WGS sequence"/>
</dbReference>
<dbReference type="SUPFAM" id="SSF54862">
    <property type="entry name" value="4Fe-4S ferredoxins"/>
    <property type="match status" value="1"/>
</dbReference>
<dbReference type="GO" id="GO:0051539">
    <property type="term" value="F:4 iron, 4 sulfur cluster binding"/>
    <property type="evidence" value="ECO:0007669"/>
    <property type="project" value="UniProtKB-KW"/>
</dbReference>
<dbReference type="EMBL" id="RJVI01000002">
    <property type="protein sequence ID" value="ROR32415.1"/>
    <property type="molecule type" value="Genomic_DNA"/>
</dbReference>
<evidence type="ECO:0000259" key="12">
    <source>
        <dbReference type="PROSITE" id="PS51379"/>
    </source>
</evidence>
<dbReference type="GO" id="GO:0016020">
    <property type="term" value="C:membrane"/>
    <property type="evidence" value="ECO:0007669"/>
    <property type="project" value="TreeGrafter"/>
</dbReference>
<dbReference type="GO" id="GO:0009055">
    <property type="term" value="F:electron transfer activity"/>
    <property type="evidence" value="ECO:0007669"/>
    <property type="project" value="TreeGrafter"/>
</dbReference>
<dbReference type="AlphaFoldDB" id="A0A3N1Y0P9"/>
<dbReference type="Gene3D" id="3.30.70.20">
    <property type="match status" value="3"/>
</dbReference>
<keyword evidence="6" id="KW-0479">Metal-binding</keyword>
<keyword evidence="7" id="KW-0677">Repeat</keyword>
<evidence type="ECO:0000256" key="4">
    <source>
        <dbReference type="ARBA" id="ARBA00022448"/>
    </source>
</evidence>
<evidence type="ECO:0000256" key="9">
    <source>
        <dbReference type="ARBA" id="ARBA00023004"/>
    </source>
</evidence>
<dbReference type="GO" id="GO:0046872">
    <property type="term" value="F:metal ion binding"/>
    <property type="evidence" value="ECO:0007669"/>
    <property type="project" value="UniProtKB-KW"/>
</dbReference>
<comment type="caution">
    <text evidence="13">The sequence shown here is derived from an EMBL/GenBank/DDBJ whole genome shotgun (WGS) entry which is preliminary data.</text>
</comment>
<evidence type="ECO:0000313" key="14">
    <source>
        <dbReference type="Proteomes" id="UP000276634"/>
    </source>
</evidence>
<evidence type="ECO:0000256" key="11">
    <source>
        <dbReference type="ARBA" id="ARBA00023291"/>
    </source>
</evidence>
<evidence type="ECO:0000256" key="8">
    <source>
        <dbReference type="ARBA" id="ARBA00022982"/>
    </source>
</evidence>
<dbReference type="CDD" id="cd10556">
    <property type="entry name" value="SER_beta"/>
    <property type="match status" value="1"/>
</dbReference>
<evidence type="ECO:0000256" key="6">
    <source>
        <dbReference type="ARBA" id="ARBA00022723"/>
    </source>
</evidence>
<evidence type="ECO:0000256" key="1">
    <source>
        <dbReference type="ARBA" id="ARBA00001927"/>
    </source>
</evidence>
<keyword evidence="4" id="KW-0813">Transport</keyword>
<evidence type="ECO:0000256" key="3">
    <source>
        <dbReference type="ARBA" id="ARBA00004196"/>
    </source>
</evidence>
<evidence type="ECO:0000256" key="5">
    <source>
        <dbReference type="ARBA" id="ARBA00022485"/>
    </source>
</evidence>
<reference evidence="13 14" key="1">
    <citation type="submission" date="2018-11" db="EMBL/GenBank/DDBJ databases">
        <title>Genomic Encyclopedia of Type Strains, Phase IV (KMG-IV): sequencing the most valuable type-strain genomes for metagenomic binning, comparative biology and taxonomic classification.</title>
        <authorList>
            <person name="Goeker M."/>
        </authorList>
    </citation>
    <scope>NUCLEOTIDE SEQUENCE [LARGE SCALE GENOMIC DNA]</scope>
    <source>
        <strain evidence="13 14">DSM 100275</strain>
    </source>
</reference>
<evidence type="ECO:0000256" key="10">
    <source>
        <dbReference type="ARBA" id="ARBA00023014"/>
    </source>
</evidence>
<name>A0A3N1Y0P9_9GAMM</name>
<dbReference type="PROSITE" id="PS51379">
    <property type="entry name" value="4FE4S_FER_2"/>
    <property type="match status" value="2"/>
</dbReference>
<comment type="subcellular location">
    <subcellularLocation>
        <location evidence="3">Cell envelope</location>
    </subcellularLocation>
</comment>
<keyword evidence="9" id="KW-0408">Iron</keyword>
<keyword evidence="10" id="KW-0411">Iron-sulfur</keyword>
<keyword evidence="5" id="KW-0004">4Fe-4S</keyword>
<evidence type="ECO:0000313" key="13">
    <source>
        <dbReference type="EMBL" id="ROR32415.1"/>
    </source>
</evidence>
<dbReference type="GO" id="GO:0009061">
    <property type="term" value="P:anaerobic respiration"/>
    <property type="evidence" value="ECO:0007669"/>
    <property type="project" value="TreeGrafter"/>
</dbReference>
<dbReference type="GO" id="GO:0030313">
    <property type="term" value="C:cell envelope"/>
    <property type="evidence" value="ECO:0007669"/>
    <property type="project" value="UniProtKB-SubCell"/>
</dbReference>
<accession>A0A3N1Y0P9</accession>
<feature type="domain" description="4Fe-4S ferredoxin-type" evidence="12">
    <location>
        <begin position="26"/>
        <end position="55"/>
    </location>
</feature>
<organism evidence="13 14">
    <name type="scientific">Inmirania thermothiophila</name>
    <dbReference type="NCBI Taxonomy" id="1750597"/>
    <lineage>
        <taxon>Bacteria</taxon>
        <taxon>Pseudomonadati</taxon>
        <taxon>Pseudomonadota</taxon>
        <taxon>Gammaproteobacteria</taxon>
        <taxon>Chromatiales</taxon>
        <taxon>Ectothiorhodospiraceae</taxon>
        <taxon>Inmirania</taxon>
    </lineage>
</organism>
<evidence type="ECO:0000256" key="7">
    <source>
        <dbReference type="ARBA" id="ARBA00022737"/>
    </source>
</evidence>
<proteinExistence type="predicted"/>
<gene>
    <name evidence="13" type="ORF">EDC57_1615</name>
</gene>
<protein>
    <submittedName>
        <fullName evidence="13">Nitrate reductase beta subunit</fullName>
    </submittedName>
</protein>
<evidence type="ECO:0000256" key="2">
    <source>
        <dbReference type="ARBA" id="ARBA00001966"/>
    </source>
</evidence>
<sequence length="379" mass="43405">MPKVYNWQLGREMDYPYEPAPPKRQFAAVFDTNKCIACQTCTIACKMTWTSGRGQEYMFWNNVESKPYGGFPLAWDVRLLEHLGGGTWEGGVYRGKTIFEKAKEERKTVAGFLPELEDWAYPNTGEDDIWGDRVDGGMHIDALPHPMWFFYVPRICNHCTYPGCLANCPRQAIYKRPEDGIVLIDQSRCEGYRQCVRGCPYKKAMFNATTGRSEKCIGCYPKVEQGIQTQCIEQCIGKIRLQGWISPPDQAREDNPIDYIVHIKKLALPLFPQFGTQPNVYYIPPIHVPTPFLVQMFGPRVTEAVRVYREEVRRDPVLQGLLVMFGSSPQIMTRFKVREGVAYGYNADGEVVAKAPITEPLALREPYDRKLDVYRLDIT</sequence>
<comment type="cofactor">
    <cofactor evidence="1">
        <name>[3Fe-4S] cluster</name>
        <dbReference type="ChEBI" id="CHEBI:21137"/>
    </cofactor>
</comment>
<dbReference type="GO" id="GO:0051538">
    <property type="term" value="F:3 iron, 4 sulfur cluster binding"/>
    <property type="evidence" value="ECO:0007669"/>
    <property type="project" value="UniProtKB-KW"/>
</dbReference>
<dbReference type="OrthoDB" id="9779457at2"/>
<dbReference type="PANTHER" id="PTHR43518:SF1">
    <property type="entry name" value="RESPIRATORY NITRATE REDUCTASE 1 BETA CHAIN"/>
    <property type="match status" value="1"/>
</dbReference>
<keyword evidence="8" id="KW-0249">Electron transport</keyword>
<dbReference type="InterPro" id="IPR017896">
    <property type="entry name" value="4Fe4S_Fe-S-bd"/>
</dbReference>
<feature type="domain" description="4Fe-4S ferredoxin-type" evidence="12">
    <location>
        <begin position="180"/>
        <end position="211"/>
    </location>
</feature>
<dbReference type="RefSeq" id="WP_123401357.1">
    <property type="nucleotide sequence ID" value="NZ_RJVI01000002.1"/>
</dbReference>
<keyword evidence="11" id="KW-0003">3Fe-4S</keyword>
<dbReference type="Pfam" id="PF13247">
    <property type="entry name" value="Fer4_11"/>
    <property type="match status" value="1"/>
</dbReference>
<dbReference type="PANTHER" id="PTHR43518">
    <property type="entry name" value="NITRATE REDUCTASE BETA SUBUNIT"/>
    <property type="match status" value="1"/>
</dbReference>
<keyword evidence="14" id="KW-1185">Reference proteome</keyword>
<comment type="cofactor">
    <cofactor evidence="2">
        <name>[4Fe-4S] cluster</name>
        <dbReference type="ChEBI" id="CHEBI:49883"/>
    </cofactor>
</comment>